<evidence type="ECO:0000256" key="1">
    <source>
        <dbReference type="SAM" id="SignalP"/>
    </source>
</evidence>
<feature type="chain" id="PRO_5046008208" description="VCBS repeat-containing protein" evidence="1">
    <location>
        <begin position="26"/>
        <end position="223"/>
    </location>
</feature>
<keyword evidence="3" id="KW-1185">Reference proteome</keyword>
<accession>A0ABW4KMK1</accession>
<name>A0ABW4KMK1_9BURK</name>
<reference evidence="3" key="1">
    <citation type="journal article" date="2019" name="Int. J. Syst. Evol. Microbiol.">
        <title>The Global Catalogue of Microorganisms (GCM) 10K type strain sequencing project: providing services to taxonomists for standard genome sequencing and annotation.</title>
        <authorList>
            <consortium name="The Broad Institute Genomics Platform"/>
            <consortium name="The Broad Institute Genome Sequencing Center for Infectious Disease"/>
            <person name="Wu L."/>
            <person name="Ma J."/>
        </authorList>
    </citation>
    <scope>NUCLEOTIDE SEQUENCE [LARGE SCALE GENOMIC DNA]</scope>
    <source>
        <strain evidence="3">LMG 29247</strain>
    </source>
</reference>
<sequence>MNAGQLFMTASVAALAFGTAAPAAAQPAAAANPMAQAFASGRCSFAPPWEPGRWRLTTPADYAGETWQAFRQQTGATHPGDARGDFNGDGRPDNAVVALRDDGKWMVGVIEGGDTCETASMAEAGPSGFGHPPALITLPKAAASVACQQAGLRYAATCAVAAGAPAEWRATRPFDAIVQTDEHGTAFSGYLRQHWKNTTRADGSPLMVYGSLPIAADVRPPGK</sequence>
<proteinExistence type="predicted"/>
<dbReference type="EMBL" id="JBHUEJ010000004">
    <property type="protein sequence ID" value="MFD1709349.1"/>
    <property type="molecule type" value="Genomic_DNA"/>
</dbReference>
<evidence type="ECO:0008006" key="4">
    <source>
        <dbReference type="Google" id="ProtNLM"/>
    </source>
</evidence>
<feature type="signal peptide" evidence="1">
    <location>
        <begin position="1"/>
        <end position="25"/>
    </location>
</feature>
<organism evidence="2 3">
    <name type="scientific">Ottowia flava</name>
    <dbReference type="NCBI Taxonomy" id="2675430"/>
    <lineage>
        <taxon>Bacteria</taxon>
        <taxon>Pseudomonadati</taxon>
        <taxon>Pseudomonadota</taxon>
        <taxon>Betaproteobacteria</taxon>
        <taxon>Burkholderiales</taxon>
        <taxon>Comamonadaceae</taxon>
        <taxon>Ottowia</taxon>
    </lineage>
</organism>
<keyword evidence="1" id="KW-0732">Signal</keyword>
<evidence type="ECO:0000313" key="2">
    <source>
        <dbReference type="EMBL" id="MFD1709349.1"/>
    </source>
</evidence>
<comment type="caution">
    <text evidence="2">The sequence shown here is derived from an EMBL/GenBank/DDBJ whole genome shotgun (WGS) entry which is preliminary data.</text>
</comment>
<dbReference type="RefSeq" id="WP_147912822.1">
    <property type="nucleotide sequence ID" value="NZ_JBHUEJ010000004.1"/>
</dbReference>
<gene>
    <name evidence="2" type="ORF">ACFSF0_01905</name>
</gene>
<dbReference type="Proteomes" id="UP001597304">
    <property type="component" value="Unassembled WGS sequence"/>
</dbReference>
<evidence type="ECO:0000313" key="3">
    <source>
        <dbReference type="Proteomes" id="UP001597304"/>
    </source>
</evidence>
<protein>
    <recommendedName>
        <fullName evidence="4">VCBS repeat-containing protein</fullName>
    </recommendedName>
</protein>